<proteinExistence type="predicted"/>
<gene>
    <name evidence="1" type="ORF">ACJEBI_08225</name>
</gene>
<reference evidence="1 2" key="1">
    <citation type="submission" date="2024-11" db="EMBL/GenBank/DDBJ databases">
        <authorList>
            <person name="Lucas J.A."/>
        </authorList>
    </citation>
    <scope>NUCLEOTIDE SEQUENCE [LARGE SCALE GENOMIC DNA]</scope>
    <source>
        <strain evidence="1 2">Z 5.4</strain>
    </source>
</reference>
<accession>A0ABW8RDB8</accession>
<sequence>MTKDNIIHFGKSKKARVDAAAKSNVDIKVQHGCIVPDSGHMIYKNDYFGFEIKVPDHWITMEHNELVKIAQENFNKLNIPEVEKIKMLEAMTTTSLSLFSATPFPKGTKEPYGKNQRLDNPTINCTAQKVTMYPNHTASDFMEGMMEHLKNGSMGIKYDEVSHVQPIIVSGKRFDSIEGKAFINGRKDIVQTQYYSILLKGYQLSIITTCISEDGSEDLRKIVHNLKMD</sequence>
<evidence type="ECO:0000313" key="2">
    <source>
        <dbReference type="Proteomes" id="UP001623041"/>
    </source>
</evidence>
<keyword evidence="2" id="KW-1185">Reference proteome</keyword>
<comment type="caution">
    <text evidence="1">The sequence shown here is derived from an EMBL/GenBank/DDBJ whole genome shotgun (WGS) entry which is preliminary data.</text>
</comment>
<dbReference type="RefSeq" id="WP_406580116.1">
    <property type="nucleotide sequence ID" value="NZ_JBJHQH010000005.1"/>
</dbReference>
<dbReference type="EMBL" id="JBJHQH010000005">
    <property type="protein sequence ID" value="MFK9091465.1"/>
    <property type="molecule type" value="Genomic_DNA"/>
</dbReference>
<organism evidence="1 2">
    <name type="scientific">Bacillus salipaludis</name>
    <dbReference type="NCBI Taxonomy" id="2547811"/>
    <lineage>
        <taxon>Bacteria</taxon>
        <taxon>Bacillati</taxon>
        <taxon>Bacillota</taxon>
        <taxon>Bacilli</taxon>
        <taxon>Bacillales</taxon>
        <taxon>Bacillaceae</taxon>
        <taxon>Bacillus</taxon>
    </lineage>
</organism>
<name>A0ABW8RDB8_9BACI</name>
<protein>
    <submittedName>
        <fullName evidence="1">Uncharacterized protein</fullName>
    </submittedName>
</protein>
<dbReference type="Proteomes" id="UP001623041">
    <property type="component" value="Unassembled WGS sequence"/>
</dbReference>
<evidence type="ECO:0000313" key="1">
    <source>
        <dbReference type="EMBL" id="MFK9091465.1"/>
    </source>
</evidence>